<dbReference type="GO" id="GO:0005634">
    <property type="term" value="C:nucleus"/>
    <property type="evidence" value="ECO:0007669"/>
    <property type="project" value="UniProtKB-SubCell"/>
</dbReference>
<dbReference type="GO" id="GO:0007064">
    <property type="term" value="P:mitotic sister chromatid cohesion"/>
    <property type="evidence" value="ECO:0007669"/>
    <property type="project" value="TreeGrafter"/>
</dbReference>
<dbReference type="PANTHER" id="PTHR45884">
    <property type="entry name" value="N-ACETYLTRANSFERASE ECO"/>
    <property type="match status" value="1"/>
</dbReference>
<evidence type="ECO:0000313" key="13">
    <source>
        <dbReference type="WBParaSite" id="SSTP_0001153700.1"/>
    </source>
</evidence>
<evidence type="ECO:0000256" key="1">
    <source>
        <dbReference type="ARBA" id="ARBA00004123"/>
    </source>
</evidence>
<comment type="subcellular location">
    <subcellularLocation>
        <location evidence="1">Nucleus</location>
    </subcellularLocation>
</comment>
<dbReference type="GO" id="GO:0000785">
    <property type="term" value="C:chromatin"/>
    <property type="evidence" value="ECO:0007669"/>
    <property type="project" value="TreeGrafter"/>
</dbReference>
<keyword evidence="5" id="KW-0863">Zinc-finger</keyword>
<evidence type="ECO:0000256" key="3">
    <source>
        <dbReference type="ARBA" id="ARBA00022679"/>
    </source>
</evidence>
<keyword evidence="7" id="KW-0539">Nucleus</keyword>
<evidence type="ECO:0000256" key="5">
    <source>
        <dbReference type="ARBA" id="ARBA00022771"/>
    </source>
</evidence>
<evidence type="ECO:0000256" key="2">
    <source>
        <dbReference type="ARBA" id="ARBA00005816"/>
    </source>
</evidence>
<evidence type="ECO:0000256" key="9">
    <source>
        <dbReference type="ARBA" id="ARBA00023315"/>
    </source>
</evidence>
<dbReference type="AlphaFoldDB" id="A0A0K0EQ08"/>
<dbReference type="STRING" id="6248.A0A0K0EQ08"/>
<dbReference type="PANTHER" id="PTHR45884:SF2">
    <property type="entry name" value="N-ACETYLTRANSFERASE ECO"/>
    <property type="match status" value="1"/>
</dbReference>
<comment type="similarity">
    <text evidence="2">Belongs to the acetyltransferase family. ECO subfamily.</text>
</comment>
<proteinExistence type="inferred from homology"/>
<dbReference type="GO" id="GO:0061733">
    <property type="term" value="F:protein-lysine-acetyltransferase activity"/>
    <property type="evidence" value="ECO:0007669"/>
    <property type="project" value="TreeGrafter"/>
</dbReference>
<keyword evidence="9" id="KW-0012">Acyltransferase</keyword>
<dbReference type="WBParaSite" id="SSTP_0001153700.1">
    <property type="protein sequence ID" value="SSTP_0001153700.1"/>
    <property type="gene ID" value="SSTP_0001153700"/>
</dbReference>
<keyword evidence="4" id="KW-0479">Metal-binding</keyword>
<organism evidence="13">
    <name type="scientific">Strongyloides stercoralis</name>
    <name type="common">Threadworm</name>
    <dbReference type="NCBI Taxonomy" id="6248"/>
    <lineage>
        <taxon>Eukaryota</taxon>
        <taxon>Metazoa</taxon>
        <taxon>Ecdysozoa</taxon>
        <taxon>Nematoda</taxon>
        <taxon>Chromadorea</taxon>
        <taxon>Rhabditida</taxon>
        <taxon>Tylenchina</taxon>
        <taxon>Panagrolaimomorpha</taxon>
        <taxon>Strongyloidoidea</taxon>
        <taxon>Strongyloididae</taxon>
        <taxon>Strongyloides</taxon>
    </lineage>
</organism>
<keyword evidence="6" id="KW-0862">Zinc</keyword>
<keyword evidence="12" id="KW-1185">Reference proteome</keyword>
<evidence type="ECO:0000259" key="10">
    <source>
        <dbReference type="Pfam" id="PF13878"/>
    </source>
</evidence>
<dbReference type="GO" id="GO:0008270">
    <property type="term" value="F:zinc ion binding"/>
    <property type="evidence" value="ECO:0007669"/>
    <property type="project" value="UniProtKB-KW"/>
</dbReference>
<evidence type="ECO:0000259" key="11">
    <source>
        <dbReference type="Pfam" id="PF13880"/>
    </source>
</evidence>
<name>A0A0K0EQ08_STRER</name>
<sequence length="275" mass="32039">MPSSDNLITNYFKSKTSSLKRPSSTGVGDKCDISNFIQPKVRKIILNDTDKRQQRLDFGQRNIGPIYCKECDYVYEQTNPEDVKAHDKHHNRAYTVDAFRVTSKQLEIWKKAHFYKEDGGKIYFHVKRASKSTLIKKIEILLEETLNKELEEGSKNPWGLLNTREAYVYIETILNKSSYIGGIAFVEYFKEGKNLKNSITVKGNFLGIYNFWIHPLIRRKKIGTKFLDIIREIHLPSIFFPKDCFIIDHSTQVFEDFISSYTGKPISDMLTFVRL</sequence>
<keyword evidence="3" id="KW-0808">Transferase</keyword>
<keyword evidence="8" id="KW-0131">Cell cycle</keyword>
<feature type="domain" description="N-acetyltransferase ESCO acetyl-transferase" evidence="11">
    <location>
        <begin position="205"/>
        <end position="265"/>
    </location>
</feature>
<evidence type="ECO:0000256" key="8">
    <source>
        <dbReference type="ARBA" id="ARBA00023306"/>
    </source>
</evidence>
<dbReference type="Pfam" id="PF13880">
    <property type="entry name" value="Acetyltransf_13"/>
    <property type="match status" value="1"/>
</dbReference>
<accession>A0A0K0EQ08</accession>
<dbReference type="InterPro" id="IPR028005">
    <property type="entry name" value="AcTrfase_ESCO_Znf_dom"/>
</dbReference>
<evidence type="ECO:0000256" key="6">
    <source>
        <dbReference type="ARBA" id="ARBA00022833"/>
    </source>
</evidence>
<evidence type="ECO:0000256" key="7">
    <source>
        <dbReference type="ARBA" id="ARBA00023242"/>
    </source>
</evidence>
<dbReference type="Pfam" id="PF13878">
    <property type="entry name" value="zf-C2H2_3"/>
    <property type="match status" value="1"/>
</dbReference>
<evidence type="ECO:0000313" key="12">
    <source>
        <dbReference type="Proteomes" id="UP000035681"/>
    </source>
</evidence>
<dbReference type="WBParaSite" id="TCONS_00000492.p1">
    <property type="protein sequence ID" value="TCONS_00000492.p1"/>
    <property type="gene ID" value="XLOC_000498"/>
</dbReference>
<evidence type="ECO:0000256" key="4">
    <source>
        <dbReference type="ARBA" id="ARBA00022723"/>
    </source>
</evidence>
<dbReference type="Proteomes" id="UP000035681">
    <property type="component" value="Unplaced"/>
</dbReference>
<evidence type="ECO:0000313" key="14">
    <source>
        <dbReference type="WBParaSite" id="TCONS_00000492.p1"/>
    </source>
</evidence>
<dbReference type="InterPro" id="IPR028009">
    <property type="entry name" value="ESCO_Acetyltransf_dom"/>
</dbReference>
<feature type="domain" description="N-acetyltransferase ESCO zinc-finger" evidence="10">
    <location>
        <begin position="53"/>
        <end position="92"/>
    </location>
</feature>
<reference evidence="13" key="1">
    <citation type="submission" date="2015-08" db="UniProtKB">
        <authorList>
            <consortium name="WormBaseParasite"/>
        </authorList>
    </citation>
    <scope>IDENTIFICATION</scope>
</reference>
<protein>
    <submittedName>
        <fullName evidence="13">N-acetyltransferase ESCO1</fullName>
    </submittedName>
    <submittedName>
        <fullName evidence="14">N-acetyltransferase domain-containing protein</fullName>
    </submittedName>
</protein>